<proteinExistence type="predicted"/>
<sequence>MNGQLWHSLRHEVSGKPPLEFPIKLRQLTHIDQISASHWDALLPNGYPFLRHGFLAALERSGSVSMQAGWAPAHLVVENPDGTLQALLPLYQKMHSYGEYVFDWQWAEAWERAGQHYYPKLLAAVPFSPVQGPRLLGRCEASQQIILQALEETLQRGSVSGVNLLFNDDQDNHLLEQAGWMQRLGCQFHWFNREYQSFDGFLAACSSRKRKNFRKERQSVEAQGIHFEWHQGVEINEAHWERFFPFYAATYLKRGQQPYLTRAFFSELSAELPDVARLVFARHDGKDVAGALFLVGDDTLYGRYWGCLEEYDRLHFETCFYQGMDRCIAEGLSRFDAGAQGEHKLVRGFEPVLTQSWHKLQPGLHEAVADFLQHERAGVRAYQQESVGFLPFKQET</sequence>
<dbReference type="PANTHER" id="PTHR47017:SF1">
    <property type="entry name" value="ACYL-COA"/>
    <property type="match status" value="1"/>
</dbReference>
<name>A0A0F9XQD4_9ZZZZ</name>
<comment type="caution">
    <text evidence="1">The sequence shown here is derived from an EMBL/GenBank/DDBJ whole genome shotgun (WGS) entry which is preliminary data.</text>
</comment>
<dbReference type="InterPro" id="IPR007434">
    <property type="entry name" value="FemAB-like"/>
</dbReference>
<organism evidence="1">
    <name type="scientific">marine sediment metagenome</name>
    <dbReference type="NCBI Taxonomy" id="412755"/>
    <lineage>
        <taxon>unclassified sequences</taxon>
        <taxon>metagenomes</taxon>
        <taxon>ecological metagenomes</taxon>
    </lineage>
</organism>
<dbReference type="EMBL" id="LAZR01000034">
    <property type="protein sequence ID" value="KKO01667.1"/>
    <property type="molecule type" value="Genomic_DNA"/>
</dbReference>
<gene>
    <name evidence="1" type="ORF">LCGC14_0114760</name>
</gene>
<accession>A0A0F9XQD4</accession>
<dbReference type="AlphaFoldDB" id="A0A0F9XQD4"/>
<dbReference type="Pfam" id="PF04339">
    <property type="entry name" value="FemAB_like"/>
    <property type="match status" value="1"/>
</dbReference>
<protein>
    <recommendedName>
        <fullName evidence="2">BioF2-like acetyltransferase domain-containing protein</fullName>
    </recommendedName>
</protein>
<dbReference type="PANTHER" id="PTHR47017">
    <property type="entry name" value="ACYL-COA"/>
    <property type="match status" value="1"/>
</dbReference>
<evidence type="ECO:0008006" key="2">
    <source>
        <dbReference type="Google" id="ProtNLM"/>
    </source>
</evidence>
<dbReference type="SUPFAM" id="SSF55729">
    <property type="entry name" value="Acyl-CoA N-acyltransferases (Nat)"/>
    <property type="match status" value="1"/>
</dbReference>
<dbReference type="Gene3D" id="3.40.630.30">
    <property type="match status" value="1"/>
</dbReference>
<reference evidence="1" key="1">
    <citation type="journal article" date="2015" name="Nature">
        <title>Complex archaea that bridge the gap between prokaryotes and eukaryotes.</title>
        <authorList>
            <person name="Spang A."/>
            <person name="Saw J.H."/>
            <person name="Jorgensen S.L."/>
            <person name="Zaremba-Niedzwiedzka K."/>
            <person name="Martijn J."/>
            <person name="Lind A.E."/>
            <person name="van Eijk R."/>
            <person name="Schleper C."/>
            <person name="Guy L."/>
            <person name="Ettema T.J."/>
        </authorList>
    </citation>
    <scope>NUCLEOTIDE SEQUENCE</scope>
</reference>
<evidence type="ECO:0000313" key="1">
    <source>
        <dbReference type="EMBL" id="KKO01667.1"/>
    </source>
</evidence>
<dbReference type="InterPro" id="IPR016181">
    <property type="entry name" value="Acyl_CoA_acyltransferase"/>
</dbReference>